<evidence type="ECO:0000313" key="2">
    <source>
        <dbReference type="EMBL" id="CAD8418256.1"/>
    </source>
</evidence>
<name>A0A7S0CAZ5_9STRA</name>
<keyword evidence="1" id="KW-0812">Transmembrane</keyword>
<proteinExistence type="predicted"/>
<keyword evidence="1" id="KW-1133">Transmembrane helix</keyword>
<keyword evidence="1" id="KW-0472">Membrane</keyword>
<evidence type="ECO:0000256" key="1">
    <source>
        <dbReference type="SAM" id="Phobius"/>
    </source>
</evidence>
<organism evidence="2">
    <name type="scientific">Proboscia inermis</name>
    <dbReference type="NCBI Taxonomy" id="420281"/>
    <lineage>
        <taxon>Eukaryota</taxon>
        <taxon>Sar</taxon>
        <taxon>Stramenopiles</taxon>
        <taxon>Ochrophyta</taxon>
        <taxon>Bacillariophyta</taxon>
        <taxon>Coscinodiscophyceae</taxon>
        <taxon>Rhizosoleniophycidae</taxon>
        <taxon>Rhizosoleniales</taxon>
        <taxon>Rhizosoleniaceae</taxon>
        <taxon>Proboscia</taxon>
    </lineage>
</organism>
<dbReference type="EMBL" id="HBEL01030825">
    <property type="protein sequence ID" value="CAD8418256.1"/>
    <property type="molecule type" value="Transcribed_RNA"/>
</dbReference>
<dbReference type="AlphaFoldDB" id="A0A7S0CAZ5"/>
<gene>
    <name evidence="2" type="ORF">PINE0816_LOCUS14391</name>
</gene>
<feature type="transmembrane region" description="Helical" evidence="1">
    <location>
        <begin position="56"/>
        <end position="76"/>
    </location>
</feature>
<accession>A0A7S0CAZ5</accession>
<protein>
    <submittedName>
        <fullName evidence="2">Uncharacterized protein</fullName>
    </submittedName>
</protein>
<feature type="transmembrane region" description="Helical" evidence="1">
    <location>
        <begin position="21"/>
        <end position="41"/>
    </location>
</feature>
<reference evidence="2" key="1">
    <citation type="submission" date="2021-01" db="EMBL/GenBank/DDBJ databases">
        <authorList>
            <person name="Corre E."/>
            <person name="Pelletier E."/>
            <person name="Niang G."/>
            <person name="Scheremetjew M."/>
            <person name="Finn R."/>
            <person name="Kale V."/>
            <person name="Holt S."/>
            <person name="Cochrane G."/>
            <person name="Meng A."/>
            <person name="Brown T."/>
            <person name="Cohen L."/>
        </authorList>
    </citation>
    <scope>NUCLEOTIDE SEQUENCE</scope>
    <source>
        <strain evidence="2">CCAP1064/1</strain>
    </source>
</reference>
<sequence>MASVKIKNKKQVASQNVGWRTVIRTLSISLADVGADWYFFFKVLRSETHQGVPDTYLYGLLFLSFLSTALFITQVINSCLAMNGRQGICCSVNKIIWLSAAVEDLPQFMLTYMIDVQIGGEITPEGMLNFSTNVLGFIVRLTESYPNPNSPEIDDVDYVEEARGKTSTSYKAMA</sequence>